<accession>A0ABU0FR58</accession>
<evidence type="ECO:0008006" key="3">
    <source>
        <dbReference type="Google" id="ProtNLM"/>
    </source>
</evidence>
<protein>
    <recommendedName>
        <fullName evidence="3">HAD family hydrolase</fullName>
    </recommendedName>
</protein>
<dbReference type="Proteomes" id="UP001242313">
    <property type="component" value="Unassembled WGS sequence"/>
</dbReference>
<comment type="caution">
    <text evidence="1">The sequence shown here is derived from an EMBL/GenBank/DDBJ whole genome shotgun (WGS) entry which is preliminary data.</text>
</comment>
<evidence type="ECO:0000313" key="2">
    <source>
        <dbReference type="Proteomes" id="UP001242313"/>
    </source>
</evidence>
<gene>
    <name evidence="1" type="ORF">J2S25_000574</name>
</gene>
<name>A0ABU0FR58_9BACI</name>
<keyword evidence="2" id="KW-1185">Reference proteome</keyword>
<dbReference type="EMBL" id="JAUSUN010000003">
    <property type="protein sequence ID" value="MDQ0412394.1"/>
    <property type="molecule type" value="Genomic_DNA"/>
</dbReference>
<organism evidence="1 2">
    <name type="scientific">Mesobacillus stamsii</name>
    <dbReference type="NCBI Taxonomy" id="225347"/>
    <lineage>
        <taxon>Bacteria</taxon>
        <taxon>Bacillati</taxon>
        <taxon>Bacillota</taxon>
        <taxon>Bacilli</taxon>
        <taxon>Bacillales</taxon>
        <taxon>Bacillaceae</taxon>
        <taxon>Mesobacillus</taxon>
    </lineage>
</organism>
<proteinExistence type="predicted"/>
<sequence length="34" mass="4001">MIRYSYIGDSQFDRPALDEIFKIVEEVQHLSEDG</sequence>
<reference evidence="1 2" key="1">
    <citation type="submission" date="2023-07" db="EMBL/GenBank/DDBJ databases">
        <title>Genomic Encyclopedia of Type Strains, Phase IV (KMG-IV): sequencing the most valuable type-strain genomes for metagenomic binning, comparative biology and taxonomic classification.</title>
        <authorList>
            <person name="Goeker M."/>
        </authorList>
    </citation>
    <scope>NUCLEOTIDE SEQUENCE [LARGE SCALE GENOMIC DNA]</scope>
    <source>
        <strain evidence="1 2">DSM 19598</strain>
    </source>
</reference>
<evidence type="ECO:0000313" key="1">
    <source>
        <dbReference type="EMBL" id="MDQ0412394.1"/>
    </source>
</evidence>